<gene>
    <name evidence="1" type="ORF">DHf2319_06230</name>
</gene>
<accession>A0ABY4AM78</accession>
<keyword evidence="2" id="KW-1185">Reference proteome</keyword>
<dbReference type="RefSeq" id="WP_243479885.1">
    <property type="nucleotide sequence ID" value="NZ_CP063982.1"/>
</dbReference>
<reference evidence="1 2" key="1">
    <citation type="submission" date="2020-11" db="EMBL/GenBank/DDBJ databases">
        <title>Algicoccus daihaiensis sp.nov., isolated from Daihai Lake in Inner Mongolia.</title>
        <authorList>
            <person name="Kai J."/>
        </authorList>
    </citation>
    <scope>NUCLEOTIDE SEQUENCE [LARGE SCALE GENOMIC DNA]</scope>
    <source>
        <strain evidence="2">f23</strain>
    </source>
</reference>
<sequence>MTTNTAAGWKYPGQYDYRSIDKLIEQSSANHHCWQIDDYVDIHGNRRASLRFDVISADGALGFGFTNNGSLSAWPYWLSQPPGTDQQLRLVPPKAKEHLDAFMLGLQSLSTSDWRMLKTLCDLMISQYAVLMMVDRQWVSWFKGLQQLAKLLAAVPTTLRFDRVDVTRVVQQEGYAHLGLSLSNVMTGRGTFEGWEFHLATVQANGVFDANPRLEFGRGRGETVFERWFVESSNAFGDKLEVRFAKQDQLVDLPLVMVRLTDADRQVIAQLVEQLPLIVSRASTQSAPALVTKLGQEGLKLFGPFSQVAQTMRSIWRLQVGAA</sequence>
<organism evidence="1 2">
    <name type="scientific">Orrella daihaiensis</name>
    <dbReference type="NCBI Taxonomy" id="2782176"/>
    <lineage>
        <taxon>Bacteria</taxon>
        <taxon>Pseudomonadati</taxon>
        <taxon>Pseudomonadota</taxon>
        <taxon>Betaproteobacteria</taxon>
        <taxon>Burkholderiales</taxon>
        <taxon>Alcaligenaceae</taxon>
        <taxon>Orrella</taxon>
    </lineage>
</organism>
<evidence type="ECO:0000313" key="1">
    <source>
        <dbReference type="EMBL" id="UOD51419.1"/>
    </source>
</evidence>
<dbReference type="EMBL" id="CP063982">
    <property type="protein sequence ID" value="UOD51419.1"/>
    <property type="molecule type" value="Genomic_DNA"/>
</dbReference>
<proteinExistence type="predicted"/>
<evidence type="ECO:0000313" key="2">
    <source>
        <dbReference type="Proteomes" id="UP000831607"/>
    </source>
</evidence>
<dbReference type="Proteomes" id="UP000831607">
    <property type="component" value="Chromosome"/>
</dbReference>
<protein>
    <submittedName>
        <fullName evidence="1">Uncharacterized protein</fullName>
    </submittedName>
</protein>
<name>A0ABY4AM78_9BURK</name>